<sequence length="56" mass="6289">MSKRLECIMEGCDATIEGESEQEVMAQVETHVQEAHPDLDLDDETVELVRSNVKTV</sequence>
<gene>
    <name evidence="1" type="ORF">ACFSBT_10325</name>
</gene>
<protein>
    <submittedName>
        <fullName evidence="1">DUF1059 domain-containing protein</fullName>
    </submittedName>
</protein>
<reference evidence="1 2" key="1">
    <citation type="journal article" date="2019" name="Int. J. Syst. Evol. Microbiol.">
        <title>The Global Catalogue of Microorganisms (GCM) 10K type strain sequencing project: providing services to taxonomists for standard genome sequencing and annotation.</title>
        <authorList>
            <consortium name="The Broad Institute Genomics Platform"/>
            <consortium name="The Broad Institute Genome Sequencing Center for Infectious Disease"/>
            <person name="Wu L."/>
            <person name="Ma J."/>
        </authorList>
    </citation>
    <scope>NUCLEOTIDE SEQUENCE [LARGE SCALE GENOMIC DNA]</scope>
    <source>
        <strain evidence="1 2">CGMCC 1.12563</strain>
    </source>
</reference>
<evidence type="ECO:0000313" key="1">
    <source>
        <dbReference type="EMBL" id="MFD1513675.1"/>
    </source>
</evidence>
<organism evidence="1 2">
    <name type="scientific">Halomarina rubra</name>
    <dbReference type="NCBI Taxonomy" id="2071873"/>
    <lineage>
        <taxon>Archaea</taxon>
        <taxon>Methanobacteriati</taxon>
        <taxon>Methanobacteriota</taxon>
        <taxon>Stenosarchaea group</taxon>
        <taxon>Halobacteria</taxon>
        <taxon>Halobacteriales</taxon>
        <taxon>Natronomonadaceae</taxon>
        <taxon>Halomarina</taxon>
    </lineage>
</organism>
<evidence type="ECO:0000313" key="2">
    <source>
        <dbReference type="Proteomes" id="UP001597187"/>
    </source>
</evidence>
<dbReference type="AlphaFoldDB" id="A0ABD6AUV1"/>
<name>A0ABD6AUV1_9EURY</name>
<dbReference type="RefSeq" id="WP_250873648.1">
    <property type="nucleotide sequence ID" value="NZ_JALXFV010000005.1"/>
</dbReference>
<dbReference type="InterPro" id="IPR009409">
    <property type="entry name" value="DUF1059"/>
</dbReference>
<dbReference type="Proteomes" id="UP001597187">
    <property type="component" value="Unassembled WGS sequence"/>
</dbReference>
<proteinExistence type="predicted"/>
<comment type="caution">
    <text evidence="1">The sequence shown here is derived from an EMBL/GenBank/DDBJ whole genome shotgun (WGS) entry which is preliminary data.</text>
</comment>
<keyword evidence="2" id="KW-1185">Reference proteome</keyword>
<accession>A0ABD6AUV1</accession>
<dbReference type="EMBL" id="JBHUDC010000005">
    <property type="protein sequence ID" value="MFD1513675.1"/>
    <property type="molecule type" value="Genomic_DNA"/>
</dbReference>
<dbReference type="Pfam" id="PF06348">
    <property type="entry name" value="DUF1059"/>
    <property type="match status" value="1"/>
</dbReference>